<feature type="region of interest" description="Disordered" evidence="5">
    <location>
        <begin position="1"/>
        <end position="145"/>
    </location>
</feature>
<dbReference type="OrthoDB" id="5546837at2759"/>
<keyword evidence="2 6" id="KW-0812">Transmembrane</keyword>
<dbReference type="InParanoid" id="A0A316V2H5"/>
<dbReference type="GeneID" id="37018613"/>
<dbReference type="STRING" id="1280837.A0A316V2H5"/>
<evidence type="ECO:0000313" key="8">
    <source>
        <dbReference type="Proteomes" id="UP000245771"/>
    </source>
</evidence>
<proteinExistence type="predicted"/>
<evidence type="ECO:0000256" key="2">
    <source>
        <dbReference type="ARBA" id="ARBA00022692"/>
    </source>
</evidence>
<dbReference type="PANTHER" id="PTHR36460:SF1">
    <property type="entry name" value="UPF0132 DOMAIN PROTEIN (AFU_ORTHOLOGUE AFUA_3G10255)"/>
    <property type="match status" value="1"/>
</dbReference>
<dbReference type="Proteomes" id="UP000245771">
    <property type="component" value="Unassembled WGS sequence"/>
</dbReference>
<name>A0A316V2H5_9BASI</name>
<feature type="transmembrane region" description="Helical" evidence="6">
    <location>
        <begin position="157"/>
        <end position="177"/>
    </location>
</feature>
<evidence type="ECO:0000313" key="7">
    <source>
        <dbReference type="EMBL" id="PWN31464.1"/>
    </source>
</evidence>
<evidence type="ECO:0000256" key="6">
    <source>
        <dbReference type="SAM" id="Phobius"/>
    </source>
</evidence>
<evidence type="ECO:0000256" key="3">
    <source>
        <dbReference type="ARBA" id="ARBA00022989"/>
    </source>
</evidence>
<reference evidence="7 8" key="1">
    <citation type="journal article" date="2018" name="Mol. Biol. Evol.">
        <title>Broad Genomic Sampling Reveals a Smut Pathogenic Ancestry of the Fungal Clade Ustilaginomycotina.</title>
        <authorList>
            <person name="Kijpornyongpan T."/>
            <person name="Mondo S.J."/>
            <person name="Barry K."/>
            <person name="Sandor L."/>
            <person name="Lee J."/>
            <person name="Lipzen A."/>
            <person name="Pangilinan J."/>
            <person name="LaButti K."/>
            <person name="Hainaut M."/>
            <person name="Henrissat B."/>
            <person name="Grigoriev I.V."/>
            <person name="Spatafora J.W."/>
            <person name="Aime M.C."/>
        </authorList>
    </citation>
    <scope>NUCLEOTIDE SEQUENCE [LARGE SCALE GENOMIC DNA]</scope>
    <source>
        <strain evidence="7 8">MCA 3882</strain>
    </source>
</reference>
<dbReference type="EMBL" id="KZ819608">
    <property type="protein sequence ID" value="PWN31464.1"/>
    <property type="molecule type" value="Genomic_DNA"/>
</dbReference>
<feature type="compositionally biased region" description="Polar residues" evidence="5">
    <location>
        <begin position="40"/>
        <end position="52"/>
    </location>
</feature>
<evidence type="ECO:0000256" key="5">
    <source>
        <dbReference type="SAM" id="MobiDB-lite"/>
    </source>
</evidence>
<sequence length="261" mass="27893">MSGANFAPYQPPPDERQKALLAESNTSRSSAPSVPHQEGGRSSTQQSQTANGEASRIYDPTTAATRASIDTDFDPRYATESYQSSSPYTPANANQARPAWATASSGVGGGPASIESQYRNQPAWSQNGQIGGGAGLGPSNASRPDHLSYSTSQGWNLSNLCFATWGLPPFTSVLLLIWETENDLVRFHAYQAGLFGVANVLLLWILHSWFGWYTFSIIVGMASLGYSWVCGSNAANAAPTLARSPFLPVLGPLAEQWVGEE</sequence>
<keyword evidence="3 6" id="KW-1133">Transmembrane helix</keyword>
<dbReference type="GO" id="GO:0016020">
    <property type="term" value="C:membrane"/>
    <property type="evidence" value="ECO:0007669"/>
    <property type="project" value="UniProtKB-SubCell"/>
</dbReference>
<keyword evidence="8" id="KW-1185">Reference proteome</keyword>
<feature type="transmembrane region" description="Helical" evidence="6">
    <location>
        <begin position="212"/>
        <end position="229"/>
    </location>
</feature>
<dbReference type="AlphaFoldDB" id="A0A316V2H5"/>
<keyword evidence="4 6" id="KW-0472">Membrane</keyword>
<dbReference type="PANTHER" id="PTHR36460">
    <property type="entry name" value="UPF0132 DOMAIN PROTEIN (AFU_ORTHOLOGUE AFUA_3G10255)"/>
    <property type="match status" value="1"/>
</dbReference>
<gene>
    <name evidence="7" type="ORF">FA14DRAFT_128078</name>
</gene>
<protein>
    <submittedName>
        <fullName evidence="7">Uncharacterized protein</fullName>
    </submittedName>
</protein>
<evidence type="ECO:0000256" key="4">
    <source>
        <dbReference type="ARBA" id="ARBA00023136"/>
    </source>
</evidence>
<feature type="compositionally biased region" description="Polar residues" evidence="5">
    <location>
        <begin position="80"/>
        <end position="95"/>
    </location>
</feature>
<feature type="compositionally biased region" description="Polar residues" evidence="5">
    <location>
        <begin position="23"/>
        <end position="32"/>
    </location>
</feature>
<organism evidence="7 8">
    <name type="scientific">Meira miltonrushii</name>
    <dbReference type="NCBI Taxonomy" id="1280837"/>
    <lineage>
        <taxon>Eukaryota</taxon>
        <taxon>Fungi</taxon>
        <taxon>Dikarya</taxon>
        <taxon>Basidiomycota</taxon>
        <taxon>Ustilaginomycotina</taxon>
        <taxon>Exobasidiomycetes</taxon>
        <taxon>Exobasidiales</taxon>
        <taxon>Brachybasidiaceae</taxon>
        <taxon>Meira</taxon>
    </lineage>
</organism>
<evidence type="ECO:0000256" key="1">
    <source>
        <dbReference type="ARBA" id="ARBA00004141"/>
    </source>
</evidence>
<dbReference type="RefSeq" id="XP_025351766.1">
    <property type="nucleotide sequence ID" value="XM_025496832.1"/>
</dbReference>
<feature type="compositionally biased region" description="Polar residues" evidence="5">
    <location>
        <begin position="114"/>
        <end position="127"/>
    </location>
</feature>
<feature type="transmembrane region" description="Helical" evidence="6">
    <location>
        <begin position="189"/>
        <end position="206"/>
    </location>
</feature>
<accession>A0A316V2H5</accession>
<comment type="subcellular location">
    <subcellularLocation>
        <location evidence="1">Membrane</location>
        <topology evidence="1">Multi-pass membrane protein</topology>
    </subcellularLocation>
</comment>